<evidence type="ECO:0000256" key="1">
    <source>
        <dbReference type="SAM" id="MobiDB-lite"/>
    </source>
</evidence>
<dbReference type="OrthoDB" id="8062037at2759"/>
<dbReference type="InParanoid" id="B3M6Y8"/>
<dbReference type="STRING" id="7217.B3M6Y8"/>
<name>B3M6Y8_DROAN</name>
<dbReference type="Proteomes" id="UP000007801">
    <property type="component" value="Unassembled WGS sequence"/>
</dbReference>
<dbReference type="AlphaFoldDB" id="B3M6Y8"/>
<dbReference type="HOGENOM" id="CLU_300962_0_0_1"/>
<keyword evidence="3" id="KW-1185">Reference proteome</keyword>
<feature type="region of interest" description="Disordered" evidence="1">
    <location>
        <begin position="706"/>
        <end position="727"/>
    </location>
</feature>
<organism evidence="2 3">
    <name type="scientific">Drosophila ananassae</name>
    <name type="common">Fruit fly</name>
    <dbReference type="NCBI Taxonomy" id="7217"/>
    <lineage>
        <taxon>Eukaryota</taxon>
        <taxon>Metazoa</taxon>
        <taxon>Ecdysozoa</taxon>
        <taxon>Arthropoda</taxon>
        <taxon>Hexapoda</taxon>
        <taxon>Insecta</taxon>
        <taxon>Pterygota</taxon>
        <taxon>Neoptera</taxon>
        <taxon>Endopterygota</taxon>
        <taxon>Diptera</taxon>
        <taxon>Brachycera</taxon>
        <taxon>Muscomorpha</taxon>
        <taxon>Ephydroidea</taxon>
        <taxon>Drosophilidae</taxon>
        <taxon>Drosophila</taxon>
        <taxon>Sophophora</taxon>
    </lineage>
</organism>
<reference evidence="2 3" key="1">
    <citation type="journal article" date="2007" name="Nature">
        <title>Evolution of genes and genomes on the Drosophila phylogeny.</title>
        <authorList>
            <consortium name="Drosophila 12 Genomes Consortium"/>
            <person name="Clark A.G."/>
            <person name="Eisen M.B."/>
            <person name="Smith D.R."/>
            <person name="Bergman C.M."/>
            <person name="Oliver B."/>
            <person name="Markow T.A."/>
            <person name="Kaufman T.C."/>
            <person name="Kellis M."/>
            <person name="Gelbart W."/>
            <person name="Iyer V.N."/>
            <person name="Pollard D.A."/>
            <person name="Sackton T.B."/>
            <person name="Larracuente A.M."/>
            <person name="Singh N.D."/>
            <person name="Abad J.P."/>
            <person name="Abt D.N."/>
            <person name="Adryan B."/>
            <person name="Aguade M."/>
            <person name="Akashi H."/>
            <person name="Anderson W.W."/>
            <person name="Aquadro C.F."/>
            <person name="Ardell D.H."/>
            <person name="Arguello R."/>
            <person name="Artieri C.G."/>
            <person name="Barbash D.A."/>
            <person name="Barker D."/>
            <person name="Barsanti P."/>
            <person name="Batterham P."/>
            <person name="Batzoglou S."/>
            <person name="Begun D."/>
            <person name="Bhutkar A."/>
            <person name="Blanco E."/>
            <person name="Bosak S.A."/>
            <person name="Bradley R.K."/>
            <person name="Brand A.D."/>
            <person name="Brent M.R."/>
            <person name="Brooks A.N."/>
            <person name="Brown R.H."/>
            <person name="Butlin R.K."/>
            <person name="Caggese C."/>
            <person name="Calvi B.R."/>
            <person name="Bernardo de Carvalho A."/>
            <person name="Caspi A."/>
            <person name="Castrezana S."/>
            <person name="Celniker S.E."/>
            <person name="Chang J.L."/>
            <person name="Chapple C."/>
            <person name="Chatterji S."/>
            <person name="Chinwalla A."/>
            <person name="Civetta A."/>
            <person name="Clifton S.W."/>
            <person name="Comeron J.M."/>
            <person name="Costello J.C."/>
            <person name="Coyne J.A."/>
            <person name="Daub J."/>
            <person name="David R.G."/>
            <person name="Delcher A.L."/>
            <person name="Delehaunty K."/>
            <person name="Do C.B."/>
            <person name="Ebling H."/>
            <person name="Edwards K."/>
            <person name="Eickbush T."/>
            <person name="Evans J.D."/>
            <person name="Filipski A."/>
            <person name="Findeiss S."/>
            <person name="Freyhult E."/>
            <person name="Fulton L."/>
            <person name="Fulton R."/>
            <person name="Garcia A.C."/>
            <person name="Gardiner A."/>
            <person name="Garfield D.A."/>
            <person name="Garvin B.E."/>
            <person name="Gibson G."/>
            <person name="Gilbert D."/>
            <person name="Gnerre S."/>
            <person name="Godfrey J."/>
            <person name="Good R."/>
            <person name="Gotea V."/>
            <person name="Gravely B."/>
            <person name="Greenberg A.J."/>
            <person name="Griffiths-Jones S."/>
            <person name="Gross S."/>
            <person name="Guigo R."/>
            <person name="Gustafson E.A."/>
            <person name="Haerty W."/>
            <person name="Hahn M.W."/>
            <person name="Halligan D.L."/>
            <person name="Halpern A.L."/>
            <person name="Halter G.M."/>
            <person name="Han M.V."/>
            <person name="Heger A."/>
            <person name="Hillier L."/>
            <person name="Hinrichs A.S."/>
            <person name="Holmes I."/>
            <person name="Hoskins R.A."/>
            <person name="Hubisz M.J."/>
            <person name="Hultmark D."/>
            <person name="Huntley M.A."/>
            <person name="Jaffe D.B."/>
            <person name="Jagadeeshan S."/>
            <person name="Jeck W.R."/>
            <person name="Johnson J."/>
            <person name="Jones C.D."/>
            <person name="Jordan W.C."/>
            <person name="Karpen G.H."/>
            <person name="Kataoka E."/>
            <person name="Keightley P.D."/>
            <person name="Kheradpour P."/>
            <person name="Kirkness E.F."/>
            <person name="Koerich L.B."/>
            <person name="Kristiansen K."/>
            <person name="Kudrna D."/>
            <person name="Kulathinal R.J."/>
            <person name="Kumar S."/>
            <person name="Kwok R."/>
            <person name="Lander E."/>
            <person name="Langley C.H."/>
            <person name="Lapoint R."/>
            <person name="Lazzaro B.P."/>
            <person name="Lee S.J."/>
            <person name="Levesque L."/>
            <person name="Li R."/>
            <person name="Lin C.F."/>
            <person name="Lin M.F."/>
            <person name="Lindblad-Toh K."/>
            <person name="Llopart A."/>
            <person name="Long M."/>
            <person name="Low L."/>
            <person name="Lozovsky E."/>
            <person name="Lu J."/>
            <person name="Luo M."/>
            <person name="Machado C.A."/>
            <person name="Makalowski W."/>
            <person name="Marzo M."/>
            <person name="Matsuda M."/>
            <person name="Matzkin L."/>
            <person name="McAllister B."/>
            <person name="McBride C.S."/>
            <person name="McKernan B."/>
            <person name="McKernan K."/>
            <person name="Mendez-Lago M."/>
            <person name="Minx P."/>
            <person name="Mollenhauer M.U."/>
            <person name="Montooth K."/>
            <person name="Mount S.M."/>
            <person name="Mu X."/>
            <person name="Myers E."/>
            <person name="Negre B."/>
            <person name="Newfeld S."/>
            <person name="Nielsen R."/>
            <person name="Noor M.A."/>
            <person name="O'Grady P."/>
            <person name="Pachter L."/>
            <person name="Papaceit M."/>
            <person name="Parisi M.J."/>
            <person name="Parisi M."/>
            <person name="Parts L."/>
            <person name="Pedersen J.S."/>
            <person name="Pesole G."/>
            <person name="Phillippy A.M."/>
            <person name="Ponting C.P."/>
            <person name="Pop M."/>
            <person name="Porcelli D."/>
            <person name="Powell J.R."/>
            <person name="Prohaska S."/>
            <person name="Pruitt K."/>
            <person name="Puig M."/>
            <person name="Quesneville H."/>
            <person name="Ram K.R."/>
            <person name="Rand D."/>
            <person name="Rasmussen M.D."/>
            <person name="Reed L.K."/>
            <person name="Reenan R."/>
            <person name="Reily A."/>
            <person name="Remington K.A."/>
            <person name="Rieger T.T."/>
            <person name="Ritchie M.G."/>
            <person name="Robin C."/>
            <person name="Rogers Y.H."/>
            <person name="Rohde C."/>
            <person name="Rozas J."/>
            <person name="Rubenfield M.J."/>
            <person name="Ruiz A."/>
            <person name="Russo S."/>
            <person name="Salzberg S.L."/>
            <person name="Sanchez-Gracia A."/>
            <person name="Saranga D.J."/>
            <person name="Sato H."/>
            <person name="Schaeffer S.W."/>
            <person name="Schatz M.C."/>
            <person name="Schlenke T."/>
            <person name="Schwartz R."/>
            <person name="Segarra C."/>
            <person name="Singh R.S."/>
            <person name="Sirot L."/>
            <person name="Sirota M."/>
            <person name="Sisneros N.B."/>
            <person name="Smith C.D."/>
            <person name="Smith T.F."/>
            <person name="Spieth J."/>
            <person name="Stage D.E."/>
            <person name="Stark A."/>
            <person name="Stephan W."/>
            <person name="Strausberg R.L."/>
            <person name="Strempel S."/>
            <person name="Sturgill D."/>
            <person name="Sutton G."/>
            <person name="Sutton G.G."/>
            <person name="Tao W."/>
            <person name="Teichmann S."/>
            <person name="Tobari Y.N."/>
            <person name="Tomimura Y."/>
            <person name="Tsolas J.M."/>
            <person name="Valente V.L."/>
            <person name="Venter E."/>
            <person name="Venter J.C."/>
            <person name="Vicario S."/>
            <person name="Vieira F.G."/>
            <person name="Vilella A.J."/>
            <person name="Villasante A."/>
            <person name="Walenz B."/>
            <person name="Wang J."/>
            <person name="Wasserman M."/>
            <person name="Watts T."/>
            <person name="Wilson D."/>
            <person name="Wilson R.K."/>
            <person name="Wing R.A."/>
            <person name="Wolfner M.F."/>
            <person name="Wong A."/>
            <person name="Wong G.K."/>
            <person name="Wu C.I."/>
            <person name="Wu G."/>
            <person name="Yamamoto D."/>
            <person name="Yang H.P."/>
            <person name="Yang S.P."/>
            <person name="Yorke J.A."/>
            <person name="Yoshida K."/>
            <person name="Zdobnov E."/>
            <person name="Zhang P."/>
            <person name="Zhang Y."/>
            <person name="Zimin A.V."/>
            <person name="Baldwin J."/>
            <person name="Abdouelleil A."/>
            <person name="Abdulkadir J."/>
            <person name="Abebe A."/>
            <person name="Abera B."/>
            <person name="Abreu J."/>
            <person name="Acer S.C."/>
            <person name="Aftuck L."/>
            <person name="Alexander A."/>
            <person name="An P."/>
            <person name="Anderson E."/>
            <person name="Anderson S."/>
            <person name="Arachi H."/>
            <person name="Azer M."/>
            <person name="Bachantsang P."/>
            <person name="Barry A."/>
            <person name="Bayul T."/>
            <person name="Berlin A."/>
            <person name="Bessette D."/>
            <person name="Bloom T."/>
            <person name="Blye J."/>
            <person name="Boguslavskiy L."/>
            <person name="Bonnet C."/>
            <person name="Boukhgalter B."/>
            <person name="Bourzgui I."/>
            <person name="Brown A."/>
            <person name="Cahill P."/>
            <person name="Channer S."/>
            <person name="Cheshatsang Y."/>
            <person name="Chuda L."/>
            <person name="Citroen M."/>
            <person name="Collymore A."/>
            <person name="Cooke P."/>
            <person name="Costello M."/>
            <person name="D'Aco K."/>
            <person name="Daza R."/>
            <person name="De Haan G."/>
            <person name="DeGray S."/>
            <person name="DeMaso C."/>
            <person name="Dhargay N."/>
            <person name="Dooley K."/>
            <person name="Dooley E."/>
            <person name="Doricent M."/>
            <person name="Dorje P."/>
            <person name="Dorjee K."/>
            <person name="Dupes A."/>
            <person name="Elong R."/>
            <person name="Falk J."/>
            <person name="Farina A."/>
            <person name="Faro S."/>
            <person name="Ferguson D."/>
            <person name="Fisher S."/>
            <person name="Foley C.D."/>
            <person name="Franke A."/>
            <person name="Friedrich D."/>
            <person name="Gadbois L."/>
            <person name="Gearin G."/>
            <person name="Gearin C.R."/>
            <person name="Giannoukos G."/>
            <person name="Goode T."/>
            <person name="Graham J."/>
            <person name="Grandbois E."/>
            <person name="Grewal S."/>
            <person name="Gyaltsen K."/>
            <person name="Hafez N."/>
            <person name="Hagos B."/>
            <person name="Hall J."/>
            <person name="Henson C."/>
            <person name="Hollinger A."/>
            <person name="Honan T."/>
            <person name="Huard M.D."/>
            <person name="Hughes L."/>
            <person name="Hurhula B."/>
            <person name="Husby M.E."/>
            <person name="Kamat A."/>
            <person name="Kanga B."/>
            <person name="Kashin S."/>
            <person name="Khazanovich D."/>
            <person name="Kisner P."/>
            <person name="Lance K."/>
            <person name="Lara M."/>
            <person name="Lee W."/>
            <person name="Lennon N."/>
            <person name="Letendre F."/>
            <person name="LeVine R."/>
            <person name="Lipovsky A."/>
            <person name="Liu X."/>
            <person name="Liu J."/>
            <person name="Liu S."/>
            <person name="Lokyitsang T."/>
            <person name="Lokyitsang Y."/>
            <person name="Lubonja R."/>
            <person name="Lui A."/>
            <person name="MacDonald P."/>
            <person name="Magnisalis V."/>
            <person name="Maru K."/>
            <person name="Matthews C."/>
            <person name="McCusker W."/>
            <person name="McDonough S."/>
            <person name="Mehta T."/>
            <person name="Meldrim J."/>
            <person name="Meneus L."/>
            <person name="Mihai O."/>
            <person name="Mihalev A."/>
            <person name="Mihova T."/>
            <person name="Mittelman R."/>
            <person name="Mlenga V."/>
            <person name="Montmayeur A."/>
            <person name="Mulrain L."/>
            <person name="Navidi A."/>
            <person name="Naylor J."/>
            <person name="Negash T."/>
            <person name="Nguyen T."/>
            <person name="Nguyen N."/>
            <person name="Nicol R."/>
            <person name="Norbu C."/>
            <person name="Norbu N."/>
            <person name="Novod N."/>
            <person name="O'Neill B."/>
            <person name="Osman S."/>
            <person name="Markiewicz E."/>
            <person name="Oyono O.L."/>
            <person name="Patti C."/>
            <person name="Phunkhang P."/>
            <person name="Pierre F."/>
            <person name="Priest M."/>
            <person name="Raghuraman S."/>
            <person name="Rege F."/>
            <person name="Reyes R."/>
            <person name="Rise C."/>
            <person name="Rogov P."/>
            <person name="Ross K."/>
            <person name="Ryan E."/>
            <person name="Settipalli S."/>
            <person name="Shea T."/>
            <person name="Sherpa N."/>
            <person name="Shi L."/>
            <person name="Shih D."/>
            <person name="Sparrow T."/>
            <person name="Spaulding J."/>
            <person name="Stalker J."/>
            <person name="Stange-Thomann N."/>
            <person name="Stavropoulos S."/>
            <person name="Stone C."/>
            <person name="Strader C."/>
            <person name="Tesfaye S."/>
            <person name="Thomson T."/>
            <person name="Thoulutsang Y."/>
            <person name="Thoulutsang D."/>
            <person name="Topham K."/>
            <person name="Topping I."/>
            <person name="Tsamla T."/>
            <person name="Vassiliev H."/>
            <person name="Vo A."/>
            <person name="Wangchuk T."/>
            <person name="Wangdi T."/>
            <person name="Weiand M."/>
            <person name="Wilkinson J."/>
            <person name="Wilson A."/>
            <person name="Yadav S."/>
            <person name="Young G."/>
            <person name="Yu Q."/>
            <person name="Zembek L."/>
            <person name="Zhong D."/>
            <person name="Zimmer A."/>
            <person name="Zwirko Z."/>
            <person name="Jaffe D.B."/>
            <person name="Alvarez P."/>
            <person name="Brockman W."/>
            <person name="Butler J."/>
            <person name="Chin C."/>
            <person name="Gnerre S."/>
            <person name="Grabherr M."/>
            <person name="Kleber M."/>
            <person name="Mauceli E."/>
            <person name="MacCallum I."/>
        </authorList>
    </citation>
    <scope>NUCLEOTIDE SEQUENCE [LARGE SCALE GENOMIC DNA]</scope>
    <source>
        <strain evidence="3">Tucson 14024-0371.13</strain>
    </source>
</reference>
<dbReference type="GeneID" id="6506354"/>
<feature type="region of interest" description="Disordered" evidence="1">
    <location>
        <begin position="610"/>
        <end position="642"/>
    </location>
</feature>
<sequence>MPISQPELCRLASTTSCSLRYPKSHSSNTYCSYAGQDLCDKFYMRDPMTEPSCDHWQFCEKPVVPNRSEVEADSLGDPVGLVCSTTLLENPCGCFPMQELANSKNFATYLKAFALVYILPEVDWTAEKIDMLLQEGTDLFEDSSEMDADEERGDPQLLQPEIYTAEEKRINRVFNLEGHTFTLALEPRYMGDISKPIEQQPPHILKNLRPVLQSFFKAGRYCLLLTRVGHLLIWRRRKSFFVLDVKGRSKDDLQMVKKNGVAMLVCLKSIDNVVHLASNLSGITPKDSFTIRELVVVRLETPDGRIYMRDTSHRSIEFKVVNKNYAYLKGSLHLSLNKEESVRNRSSLMVAVAAILASKIDHPANWNTNMLDRLICYGVQLCRSCWSDCLRDRRPIDLDTFPTQLRMGQFVLELKLIPNVRTGHWKCGVRIVSTDFEAHVKQVLKEYGNVVFQINDQMYAMWAKDEFFYLMDPYRHTIVGTHIAEDKVEGAKWATVRMFRDQLTMLSVFHQMLKESNRQSAYYLHVVRIRNLAECPKGFALAPLPDDVDSRDVESLNETILFNEQKAVRVGEKALADISDFEEDLLSVTEDNFDIENFKLLTDRQIAGAEGEMEEENMEEQRRPRAKSRSRSAVKKPGVSHRVSARAIAAKAAKSSKAGILRPQPNAVVKPAQDSGLGVQKKEANKKEILKKETTKKDAPKKVVAFGGTAPAPPKQSPLKPSRETGGRVFNLLPAKSSLRSSSRETPGKVTFKNMHKDCHQKVLKPNQIPNKRSNLNPVQNNSANPKVINTKGRSKSPEVIIKASRPVEVAKKGYRPAEVPNKGSTNTKQPALRNYPSKYLTPKESPTKGSNPKITINNVLGAPSRAASPKNLVLREGLPRGPFTIQKEGENQKMLTPKQEHLQPTTSRSFKEMLLKTMSKVNKLGSTKSHQPNPMYEREGDPHFFIPESNSEVGNPAEQKDTTGGVAPSHFPGFSPVPQALAVGGSDSGTVESISRLLSSSFKVANRVLAMTPWGNYVVFRHRPNAKSKSAATWFYVFDGCTCDIDRFRHLDLTQGTDGLLAFRKQEEVVCHIIDSREKKTLEMLDSLEYDPPHERLKKHMAR</sequence>
<dbReference type="PANTHER" id="PTHR40552">
    <property type="entry name" value="AT05186P-RELATED"/>
    <property type="match status" value="1"/>
</dbReference>
<gene>
    <name evidence="2" type="primary">Dana\GF23714</name>
    <name evidence="2" type="synonym">dana_GLEANR_8493</name>
    <name evidence="2" type="ORF">GF23714</name>
</gene>
<dbReference type="Gene3D" id="3.90.70.120">
    <property type="match status" value="1"/>
</dbReference>
<protein>
    <submittedName>
        <fullName evidence="2">Uncharacterized protein</fullName>
    </submittedName>
</protein>
<dbReference type="OMA" id="MFDRLIC"/>
<dbReference type="EMBL" id="CH902618">
    <property type="protein sequence ID" value="EDV40853.1"/>
    <property type="molecule type" value="Genomic_DNA"/>
</dbReference>
<dbReference type="KEGG" id="dan:6506354"/>
<dbReference type="CTD" id="40142"/>
<dbReference type="eggNOG" id="ENOG502RTMS">
    <property type="taxonomic scope" value="Eukaryota"/>
</dbReference>
<dbReference type="PANTHER" id="PTHR40552:SF6">
    <property type="entry name" value="FI09606P-RELATED"/>
    <property type="match status" value="1"/>
</dbReference>
<evidence type="ECO:0000313" key="2">
    <source>
        <dbReference type="EMBL" id="EDV40853.1"/>
    </source>
</evidence>
<feature type="region of interest" description="Disordered" evidence="1">
    <location>
        <begin position="768"/>
        <end position="799"/>
    </location>
</feature>
<feature type="compositionally biased region" description="Polar residues" evidence="1">
    <location>
        <begin position="768"/>
        <end position="785"/>
    </location>
</feature>
<dbReference type="GO" id="GO:0048515">
    <property type="term" value="P:spermatid differentiation"/>
    <property type="evidence" value="ECO:0007669"/>
    <property type="project" value="EnsemblMetazoa"/>
</dbReference>
<accession>B3M6Y8</accession>
<evidence type="ECO:0000313" key="3">
    <source>
        <dbReference type="Proteomes" id="UP000007801"/>
    </source>
</evidence>
<proteinExistence type="predicted"/>
<dbReference type="PhylomeDB" id="B3M6Y8"/>
<feature type="region of interest" description="Disordered" evidence="1">
    <location>
        <begin position="813"/>
        <end position="855"/>
    </location>
</feature>
<feature type="compositionally biased region" description="Basic residues" evidence="1">
    <location>
        <begin position="624"/>
        <end position="634"/>
    </location>
</feature>